<feature type="transmembrane region" description="Helical" evidence="5">
    <location>
        <begin position="12"/>
        <end position="34"/>
    </location>
</feature>
<dbReference type="InterPro" id="IPR047130">
    <property type="entry name" value="7TM_GPCR_Srsx_nematod"/>
</dbReference>
<name>A0A9P1N3U6_9PELO</name>
<evidence type="ECO:0000256" key="4">
    <source>
        <dbReference type="ARBA" id="ARBA00023136"/>
    </source>
</evidence>
<dbReference type="InterPro" id="IPR017452">
    <property type="entry name" value="GPCR_Rhodpsn_7TM"/>
</dbReference>
<keyword evidence="2 5" id="KW-0812">Transmembrane</keyword>
<feature type="transmembrane region" description="Helical" evidence="5">
    <location>
        <begin position="364"/>
        <end position="384"/>
    </location>
</feature>
<feature type="domain" description="G-protein coupled receptors family 1 profile" evidence="6">
    <location>
        <begin position="319"/>
        <end position="502"/>
    </location>
</feature>
<organism evidence="7 8">
    <name type="scientific">Caenorhabditis angaria</name>
    <dbReference type="NCBI Taxonomy" id="860376"/>
    <lineage>
        <taxon>Eukaryota</taxon>
        <taxon>Metazoa</taxon>
        <taxon>Ecdysozoa</taxon>
        <taxon>Nematoda</taxon>
        <taxon>Chromadorea</taxon>
        <taxon>Rhabditida</taxon>
        <taxon>Rhabditina</taxon>
        <taxon>Rhabditomorpha</taxon>
        <taxon>Rhabditoidea</taxon>
        <taxon>Rhabditidae</taxon>
        <taxon>Peloderinae</taxon>
        <taxon>Caenorhabditis</taxon>
    </lineage>
</organism>
<feature type="transmembrane region" description="Helical" evidence="5">
    <location>
        <begin position="46"/>
        <end position="70"/>
    </location>
</feature>
<feature type="transmembrane region" description="Helical" evidence="5">
    <location>
        <begin position="445"/>
        <end position="466"/>
    </location>
</feature>
<keyword evidence="4 5" id="KW-0472">Membrane</keyword>
<dbReference type="PANTHER" id="PTHR23360">
    <property type="entry name" value="G-PROTEIN COUPLED RECEPTORS FAMILY 1 PROFILE DOMAIN-CONTAINING PROTEIN-RELATED"/>
    <property type="match status" value="1"/>
</dbReference>
<dbReference type="Pfam" id="PF10320">
    <property type="entry name" value="7TM_GPCR_Srsx"/>
    <property type="match status" value="2"/>
</dbReference>
<evidence type="ECO:0000256" key="5">
    <source>
        <dbReference type="SAM" id="Phobius"/>
    </source>
</evidence>
<dbReference type="GO" id="GO:0016020">
    <property type="term" value="C:membrane"/>
    <property type="evidence" value="ECO:0007669"/>
    <property type="project" value="UniProtKB-SubCell"/>
</dbReference>
<keyword evidence="8" id="KW-1185">Reference proteome</keyword>
<keyword evidence="3 5" id="KW-1133">Transmembrane helix</keyword>
<protein>
    <recommendedName>
        <fullName evidence="6">G-protein coupled receptors family 1 profile domain-containing protein</fullName>
    </recommendedName>
</protein>
<feature type="transmembrane region" description="Helical" evidence="5">
    <location>
        <begin position="82"/>
        <end position="103"/>
    </location>
</feature>
<dbReference type="InterPro" id="IPR019424">
    <property type="entry name" value="7TM_GPCR_Srsx"/>
</dbReference>
<dbReference type="SUPFAM" id="SSF81321">
    <property type="entry name" value="Family A G protein-coupled receptor-like"/>
    <property type="match status" value="2"/>
</dbReference>
<dbReference type="OrthoDB" id="5820127at2759"/>
<comment type="subcellular location">
    <subcellularLocation>
        <location evidence="1">Membrane</location>
    </subcellularLocation>
</comment>
<dbReference type="CDD" id="cd00637">
    <property type="entry name" value="7tm_classA_rhodopsin-like"/>
    <property type="match status" value="1"/>
</dbReference>
<dbReference type="Proteomes" id="UP001152747">
    <property type="component" value="Unassembled WGS sequence"/>
</dbReference>
<evidence type="ECO:0000256" key="1">
    <source>
        <dbReference type="ARBA" id="ARBA00004370"/>
    </source>
</evidence>
<accession>A0A9P1N3U6</accession>
<dbReference type="InterPro" id="IPR000276">
    <property type="entry name" value="GPCR_Rhodpsn"/>
</dbReference>
<dbReference type="Gene3D" id="1.20.1070.10">
    <property type="entry name" value="Rhodopsin 7-helix transmembrane proteins"/>
    <property type="match status" value="2"/>
</dbReference>
<dbReference type="PANTHER" id="PTHR23360:SF5">
    <property type="entry name" value="G-PROTEIN COUPLED RECEPTORS FAMILY 1 PROFILE DOMAIN-CONTAINING PROTEIN"/>
    <property type="match status" value="1"/>
</dbReference>
<feature type="transmembrane region" description="Helical" evidence="5">
    <location>
        <begin position="124"/>
        <end position="146"/>
    </location>
</feature>
<dbReference type="EMBL" id="CANHGI010000005">
    <property type="protein sequence ID" value="CAI5450068.1"/>
    <property type="molecule type" value="Genomic_DNA"/>
</dbReference>
<feature type="transmembrane region" description="Helical" evidence="5">
    <location>
        <begin position="478"/>
        <end position="505"/>
    </location>
</feature>
<dbReference type="PROSITE" id="PS50262">
    <property type="entry name" value="G_PROTEIN_RECEP_F1_2"/>
    <property type="match status" value="2"/>
</dbReference>
<dbReference type="PRINTS" id="PR00237">
    <property type="entry name" value="GPCRRHODOPSN"/>
</dbReference>
<proteinExistence type="predicted"/>
<feature type="transmembrane region" description="Helical" evidence="5">
    <location>
        <begin position="244"/>
        <end position="266"/>
    </location>
</feature>
<dbReference type="GO" id="GO:0004930">
    <property type="term" value="F:G protein-coupled receptor activity"/>
    <property type="evidence" value="ECO:0007669"/>
    <property type="project" value="InterPro"/>
</dbReference>
<comment type="caution">
    <text evidence="7">The sequence shown here is derived from an EMBL/GenBank/DDBJ whole genome shotgun (WGS) entry which is preliminary data.</text>
</comment>
<evidence type="ECO:0000259" key="6">
    <source>
        <dbReference type="PROSITE" id="PS50262"/>
    </source>
</evidence>
<feature type="transmembrane region" description="Helical" evidence="5">
    <location>
        <begin position="171"/>
        <end position="194"/>
    </location>
</feature>
<feature type="transmembrane region" description="Helical" evidence="5">
    <location>
        <begin position="410"/>
        <end position="433"/>
    </location>
</feature>
<gene>
    <name evidence="7" type="ORF">CAMP_LOCUS12705</name>
</gene>
<feature type="transmembrane region" description="Helical" evidence="5">
    <location>
        <begin position="206"/>
        <end position="224"/>
    </location>
</feature>
<evidence type="ECO:0000256" key="2">
    <source>
        <dbReference type="ARBA" id="ARBA00022692"/>
    </source>
</evidence>
<sequence>MLDYIPKELLPLGIFLFFCALIGVIGNLIMLIVVVRTKRFRSPCHVLIAITCVADAIHISGQFPFCVHLFGNLTSTQAQCYFMLTGPIVGLTTGGPLILAMGIDRLIAVKFPTRYRYYQEEPRSYIIVQLIFPISYAVTFLIYGFWVRDSNVKNQIICSNPLALRDTAFQMFTYSSGIIYVFVGVIYLSVYCLLKSNKASARFKSVFRSLAVTVGIVVFGWVTTTVANTLSYNITSDTYTAQLIQMYAGITVNSSAAANIFVFYFINAEYRGAIRLLFGIKAGTGPMFEASSTMVTKVKKGADPISESGKKRTNTVSNCYFQLFIPLLGLTGAGPLILAMGVDRLIAVKFPTKYRQYTEEPRKYVMFHLIFPVLYIGSCMGYGYETKLTDPKVQITCAVPLGLWGAAFQFFTYTSALIYALVVIVYLTVYILLKSSSASARFKSVFKSISITVGLVVFGWVTTTVANTLSYEVTSDEFLAIVIQMYAGVSVNLAATSNVFVFYWINSEYREVIKSILGLKNKAKTINFEASTVSVHPNRKQTMIA</sequence>
<dbReference type="AlphaFoldDB" id="A0A9P1N3U6"/>
<evidence type="ECO:0000256" key="3">
    <source>
        <dbReference type="ARBA" id="ARBA00022989"/>
    </source>
</evidence>
<reference evidence="7" key="1">
    <citation type="submission" date="2022-11" db="EMBL/GenBank/DDBJ databases">
        <authorList>
            <person name="Kikuchi T."/>
        </authorList>
    </citation>
    <scope>NUCLEOTIDE SEQUENCE</scope>
    <source>
        <strain evidence="7">PS1010</strain>
    </source>
</reference>
<evidence type="ECO:0000313" key="8">
    <source>
        <dbReference type="Proteomes" id="UP001152747"/>
    </source>
</evidence>
<feature type="domain" description="G-protein coupled receptors family 1 profile" evidence="6">
    <location>
        <begin position="26"/>
        <end position="263"/>
    </location>
</feature>
<dbReference type="SMART" id="SM01381">
    <property type="entry name" value="7TM_GPCR_Srsx"/>
    <property type="match status" value="2"/>
</dbReference>
<evidence type="ECO:0000313" key="7">
    <source>
        <dbReference type="EMBL" id="CAI5450068.1"/>
    </source>
</evidence>